<comment type="caution">
    <text evidence="2">The sequence shown here is derived from an EMBL/GenBank/DDBJ whole genome shotgun (WGS) entry which is preliminary data.</text>
</comment>
<evidence type="ECO:0000313" key="3">
    <source>
        <dbReference type="Proteomes" id="UP000821853"/>
    </source>
</evidence>
<dbReference type="EMBL" id="JABSTR010000011">
    <property type="protein sequence ID" value="KAH9381643.1"/>
    <property type="molecule type" value="Genomic_DNA"/>
</dbReference>
<dbReference type="AlphaFoldDB" id="A0A9J6H300"/>
<name>A0A9J6H300_HAELO</name>
<protein>
    <submittedName>
        <fullName evidence="2">Uncharacterized protein</fullName>
    </submittedName>
</protein>
<sequence>MEHLEDADSDDMDTTGTNGSYFFSSWGYGDRLILRDLYRRYAFPKVHFMKKIELSGRGQSCGHWPMWRAMAKALLSEVRKKISPKDLENFFWDVLAEGSEVAATLDRMLDCRHAVRSPRTRSARAVVPKVKVKPDRRTSATIHSEGIDEGGGQQKTAVLDLTPRQPLRDKVKVEPFSLDEQGVVASFEPTTVEGGGGRGHRFRHAAGVCSRLGQRRRLPCWT</sequence>
<organism evidence="2 3">
    <name type="scientific">Haemaphysalis longicornis</name>
    <name type="common">Bush tick</name>
    <dbReference type="NCBI Taxonomy" id="44386"/>
    <lineage>
        <taxon>Eukaryota</taxon>
        <taxon>Metazoa</taxon>
        <taxon>Ecdysozoa</taxon>
        <taxon>Arthropoda</taxon>
        <taxon>Chelicerata</taxon>
        <taxon>Arachnida</taxon>
        <taxon>Acari</taxon>
        <taxon>Parasitiformes</taxon>
        <taxon>Ixodida</taxon>
        <taxon>Ixodoidea</taxon>
        <taxon>Ixodidae</taxon>
        <taxon>Haemaphysalinae</taxon>
        <taxon>Haemaphysalis</taxon>
    </lineage>
</organism>
<feature type="region of interest" description="Disordered" evidence="1">
    <location>
        <begin position="135"/>
        <end position="155"/>
    </location>
</feature>
<evidence type="ECO:0000256" key="1">
    <source>
        <dbReference type="SAM" id="MobiDB-lite"/>
    </source>
</evidence>
<gene>
    <name evidence="2" type="ORF">HPB48_010596</name>
</gene>
<dbReference type="VEuPathDB" id="VectorBase:HLOH_061267"/>
<dbReference type="OrthoDB" id="10622510at2759"/>
<dbReference type="Proteomes" id="UP000821853">
    <property type="component" value="Chromosome 9"/>
</dbReference>
<keyword evidence="3" id="KW-1185">Reference proteome</keyword>
<reference evidence="2 3" key="1">
    <citation type="journal article" date="2020" name="Cell">
        <title>Large-Scale Comparative Analyses of Tick Genomes Elucidate Their Genetic Diversity and Vector Capacities.</title>
        <authorList>
            <consortium name="Tick Genome and Microbiome Consortium (TIGMIC)"/>
            <person name="Jia N."/>
            <person name="Wang J."/>
            <person name="Shi W."/>
            <person name="Du L."/>
            <person name="Sun Y."/>
            <person name="Zhan W."/>
            <person name="Jiang J.F."/>
            <person name="Wang Q."/>
            <person name="Zhang B."/>
            <person name="Ji P."/>
            <person name="Bell-Sakyi L."/>
            <person name="Cui X.M."/>
            <person name="Yuan T.T."/>
            <person name="Jiang B.G."/>
            <person name="Yang W.F."/>
            <person name="Lam T.T."/>
            <person name="Chang Q.C."/>
            <person name="Ding S.J."/>
            <person name="Wang X.J."/>
            <person name="Zhu J.G."/>
            <person name="Ruan X.D."/>
            <person name="Zhao L."/>
            <person name="Wei J.T."/>
            <person name="Ye R.Z."/>
            <person name="Que T.C."/>
            <person name="Du C.H."/>
            <person name="Zhou Y.H."/>
            <person name="Cheng J.X."/>
            <person name="Dai P.F."/>
            <person name="Guo W.B."/>
            <person name="Han X.H."/>
            <person name="Huang E.J."/>
            <person name="Li L.F."/>
            <person name="Wei W."/>
            <person name="Gao Y.C."/>
            <person name="Liu J.Z."/>
            <person name="Shao H.Z."/>
            <person name="Wang X."/>
            <person name="Wang C.C."/>
            <person name="Yang T.C."/>
            <person name="Huo Q.B."/>
            <person name="Li W."/>
            <person name="Chen H.Y."/>
            <person name="Chen S.E."/>
            <person name="Zhou L.G."/>
            <person name="Ni X.B."/>
            <person name="Tian J.H."/>
            <person name="Sheng Y."/>
            <person name="Liu T."/>
            <person name="Pan Y.S."/>
            <person name="Xia L.Y."/>
            <person name="Li J."/>
            <person name="Zhao F."/>
            <person name="Cao W.C."/>
        </authorList>
    </citation>
    <scope>NUCLEOTIDE SEQUENCE [LARGE SCALE GENOMIC DNA]</scope>
    <source>
        <strain evidence="2">HaeL-2018</strain>
    </source>
</reference>
<evidence type="ECO:0000313" key="2">
    <source>
        <dbReference type="EMBL" id="KAH9381643.1"/>
    </source>
</evidence>
<accession>A0A9J6H300</accession>
<proteinExistence type="predicted"/>